<name>A0A438EVP2_VITVI</name>
<evidence type="ECO:0000313" key="3">
    <source>
        <dbReference type="Proteomes" id="UP000288805"/>
    </source>
</evidence>
<protein>
    <submittedName>
        <fullName evidence="2">Uncharacterized protein</fullName>
    </submittedName>
</protein>
<dbReference type="EMBL" id="QGNW01001179">
    <property type="protein sequence ID" value="RVW51764.1"/>
    <property type="molecule type" value="Genomic_DNA"/>
</dbReference>
<dbReference type="Proteomes" id="UP000288805">
    <property type="component" value="Unassembled WGS sequence"/>
</dbReference>
<accession>A0A438EVP2</accession>
<gene>
    <name evidence="2" type="ORF">CK203_066847</name>
</gene>
<dbReference type="AlphaFoldDB" id="A0A438EVP2"/>
<sequence length="205" mass="23828">MTSPTRSRSSARGDEDYFEWRDSMERRQRENEQQMQILLQETRRLREENNVLRIRGSSQPQHYQWMQDPCHNQRVPLPREALLESRPSDNVRKDPKYLTQRARLGPQTPYKNRPHTTISLDAHSEPSSSPILQGHAARPLVERVGKDPSHTALLGSISRRLDDMLSTPFSPRIIKYEPPRGFIVPKFSTYDGSNDPDYYSKSVIS</sequence>
<evidence type="ECO:0000313" key="2">
    <source>
        <dbReference type="EMBL" id="RVW51764.1"/>
    </source>
</evidence>
<proteinExistence type="predicted"/>
<organism evidence="2 3">
    <name type="scientific">Vitis vinifera</name>
    <name type="common">Grape</name>
    <dbReference type="NCBI Taxonomy" id="29760"/>
    <lineage>
        <taxon>Eukaryota</taxon>
        <taxon>Viridiplantae</taxon>
        <taxon>Streptophyta</taxon>
        <taxon>Embryophyta</taxon>
        <taxon>Tracheophyta</taxon>
        <taxon>Spermatophyta</taxon>
        <taxon>Magnoliopsida</taxon>
        <taxon>eudicotyledons</taxon>
        <taxon>Gunneridae</taxon>
        <taxon>Pentapetalae</taxon>
        <taxon>rosids</taxon>
        <taxon>Vitales</taxon>
        <taxon>Vitaceae</taxon>
        <taxon>Viteae</taxon>
        <taxon>Vitis</taxon>
    </lineage>
</organism>
<comment type="caution">
    <text evidence="2">The sequence shown here is derived from an EMBL/GenBank/DDBJ whole genome shotgun (WGS) entry which is preliminary data.</text>
</comment>
<evidence type="ECO:0000256" key="1">
    <source>
        <dbReference type="SAM" id="Coils"/>
    </source>
</evidence>
<keyword evidence="1" id="KW-0175">Coiled coil</keyword>
<feature type="coiled-coil region" evidence="1">
    <location>
        <begin position="21"/>
        <end position="55"/>
    </location>
</feature>
<reference evidence="2 3" key="1">
    <citation type="journal article" date="2018" name="PLoS Genet.">
        <title>Population sequencing reveals clonal diversity and ancestral inbreeding in the grapevine cultivar Chardonnay.</title>
        <authorList>
            <person name="Roach M.J."/>
            <person name="Johnson D.L."/>
            <person name="Bohlmann J."/>
            <person name="van Vuuren H.J."/>
            <person name="Jones S.J."/>
            <person name="Pretorius I.S."/>
            <person name="Schmidt S.A."/>
            <person name="Borneman A.R."/>
        </authorList>
    </citation>
    <scope>NUCLEOTIDE SEQUENCE [LARGE SCALE GENOMIC DNA]</scope>
    <source>
        <strain evidence="3">cv. Chardonnay</strain>
        <tissue evidence="2">Leaf</tissue>
    </source>
</reference>